<dbReference type="Pfam" id="PF07690">
    <property type="entry name" value="MFS_1"/>
    <property type="match status" value="1"/>
</dbReference>
<feature type="transmembrane region" description="Helical" evidence="5">
    <location>
        <begin position="240"/>
        <end position="261"/>
    </location>
</feature>
<name>A0A3N2GRB1_9PSEU</name>
<feature type="transmembrane region" description="Helical" evidence="5">
    <location>
        <begin position="368"/>
        <end position="393"/>
    </location>
</feature>
<sequence>MSDTDAMKRRRTVSWVVALSTIALVFDGYDLVVYGTVLPTLLADPTQLGHISAGQAGALGSYALIGVLVGALAAGGLGDWIGRRKIMLVNLAWFSVGMGLTALTQNVTAFGFGRFFTGIGVGALVATVGALVAEFAPAGRRNRLNAIVYSGVPAGGVLASLLAIVLADAVGWRGLFWVGALPILLVLPLAVVKLPESAKWLAARGRVDEARAVSERTGVPLVAEPPVTDRVGFPALASRALAWPTALLGLMSFAGLLLTYGLNTWLPKIMADNGYGKSYSLTFLLVLNLGAIIGGMLASLWADRAGAKRVVVTTFVLAALTLALLPLDLPLAALLLAVAVAGVGTIGTQVLIYGLVSNYYPTRARAAGVAWCAGFGRLGGIVGPVIGGLLVGAGLGGTTAFYIFAGVALAAALVTALVPRAQHADLPVPAVAPEPA</sequence>
<organism evidence="7 8">
    <name type="scientific">Amycolatopsis thermoflava</name>
    <dbReference type="NCBI Taxonomy" id="84480"/>
    <lineage>
        <taxon>Bacteria</taxon>
        <taxon>Bacillati</taxon>
        <taxon>Actinomycetota</taxon>
        <taxon>Actinomycetes</taxon>
        <taxon>Pseudonocardiales</taxon>
        <taxon>Pseudonocardiaceae</taxon>
        <taxon>Amycolatopsis</taxon>
        <taxon>Amycolatopsis methanolica group</taxon>
    </lineage>
</organism>
<dbReference type="PROSITE" id="PS50850">
    <property type="entry name" value="MFS"/>
    <property type="match status" value="1"/>
</dbReference>
<dbReference type="AlphaFoldDB" id="A0A3N2GRB1"/>
<proteinExistence type="predicted"/>
<evidence type="ECO:0000256" key="2">
    <source>
        <dbReference type="ARBA" id="ARBA00022692"/>
    </source>
</evidence>
<feature type="transmembrane region" description="Helical" evidence="5">
    <location>
        <begin position="147"/>
        <end position="169"/>
    </location>
</feature>
<feature type="transmembrane region" description="Helical" evidence="5">
    <location>
        <begin position="309"/>
        <end position="327"/>
    </location>
</feature>
<keyword evidence="8" id="KW-1185">Reference proteome</keyword>
<feature type="transmembrane region" description="Helical" evidence="5">
    <location>
        <begin position="115"/>
        <end position="135"/>
    </location>
</feature>
<comment type="subcellular location">
    <subcellularLocation>
        <location evidence="1">Cell membrane</location>
        <topology evidence="1">Multi-pass membrane protein</topology>
    </subcellularLocation>
</comment>
<dbReference type="GeneID" id="301842611"/>
<dbReference type="SUPFAM" id="SSF103473">
    <property type="entry name" value="MFS general substrate transporter"/>
    <property type="match status" value="1"/>
</dbReference>
<evidence type="ECO:0000256" key="4">
    <source>
        <dbReference type="ARBA" id="ARBA00023136"/>
    </source>
</evidence>
<reference evidence="7 8" key="1">
    <citation type="submission" date="2018-11" db="EMBL/GenBank/DDBJ databases">
        <title>Sequencing the genomes of 1000 actinobacteria strains.</title>
        <authorList>
            <person name="Klenk H.-P."/>
        </authorList>
    </citation>
    <scope>NUCLEOTIDE SEQUENCE [LARGE SCALE GENOMIC DNA]</scope>
    <source>
        <strain evidence="7 8">DSM 44348</strain>
    </source>
</reference>
<keyword evidence="4 5" id="KW-0472">Membrane</keyword>
<dbReference type="InterPro" id="IPR005829">
    <property type="entry name" value="Sugar_transporter_CS"/>
</dbReference>
<dbReference type="Gene3D" id="1.20.1250.20">
    <property type="entry name" value="MFS general substrate transporter like domains"/>
    <property type="match status" value="1"/>
</dbReference>
<feature type="transmembrane region" description="Helical" evidence="5">
    <location>
        <begin position="333"/>
        <end position="356"/>
    </location>
</feature>
<feature type="transmembrane region" description="Helical" evidence="5">
    <location>
        <begin position="175"/>
        <end position="194"/>
    </location>
</feature>
<feature type="transmembrane region" description="Helical" evidence="5">
    <location>
        <begin position="399"/>
        <end position="418"/>
    </location>
</feature>
<evidence type="ECO:0000313" key="7">
    <source>
        <dbReference type="EMBL" id="ROS38870.1"/>
    </source>
</evidence>
<dbReference type="Proteomes" id="UP000274843">
    <property type="component" value="Unassembled WGS sequence"/>
</dbReference>
<dbReference type="PANTHER" id="PTHR23508">
    <property type="entry name" value="CARBOXYLIC ACID TRANSPORTER PROTEIN HOMOLOG"/>
    <property type="match status" value="1"/>
</dbReference>
<feature type="domain" description="Major facilitator superfamily (MFS) profile" evidence="6">
    <location>
        <begin position="16"/>
        <end position="423"/>
    </location>
</feature>
<gene>
    <name evidence="7" type="ORF">EDD35_1158</name>
</gene>
<evidence type="ECO:0000256" key="1">
    <source>
        <dbReference type="ARBA" id="ARBA00004651"/>
    </source>
</evidence>
<feature type="transmembrane region" description="Helical" evidence="5">
    <location>
        <begin position="281"/>
        <end position="302"/>
    </location>
</feature>
<evidence type="ECO:0000313" key="8">
    <source>
        <dbReference type="Proteomes" id="UP000274843"/>
    </source>
</evidence>
<dbReference type="GO" id="GO:0005886">
    <property type="term" value="C:plasma membrane"/>
    <property type="evidence" value="ECO:0007669"/>
    <property type="project" value="UniProtKB-SubCell"/>
</dbReference>
<dbReference type="InterPro" id="IPR036259">
    <property type="entry name" value="MFS_trans_sf"/>
</dbReference>
<feature type="transmembrane region" description="Helical" evidence="5">
    <location>
        <begin position="12"/>
        <end position="32"/>
    </location>
</feature>
<feature type="transmembrane region" description="Helical" evidence="5">
    <location>
        <begin position="86"/>
        <end position="103"/>
    </location>
</feature>
<dbReference type="InterPro" id="IPR011701">
    <property type="entry name" value="MFS"/>
</dbReference>
<dbReference type="EMBL" id="RKHY01000001">
    <property type="protein sequence ID" value="ROS38870.1"/>
    <property type="molecule type" value="Genomic_DNA"/>
</dbReference>
<evidence type="ECO:0000259" key="6">
    <source>
        <dbReference type="PROSITE" id="PS50850"/>
    </source>
</evidence>
<dbReference type="InterPro" id="IPR020846">
    <property type="entry name" value="MFS_dom"/>
</dbReference>
<keyword evidence="3 5" id="KW-1133">Transmembrane helix</keyword>
<dbReference type="CDD" id="cd17365">
    <property type="entry name" value="MFS_PcaK_like"/>
    <property type="match status" value="1"/>
</dbReference>
<evidence type="ECO:0000256" key="5">
    <source>
        <dbReference type="SAM" id="Phobius"/>
    </source>
</evidence>
<comment type="caution">
    <text evidence="7">The sequence shown here is derived from an EMBL/GenBank/DDBJ whole genome shotgun (WGS) entry which is preliminary data.</text>
</comment>
<dbReference type="PANTHER" id="PTHR23508:SF10">
    <property type="entry name" value="CARBOXYLIC ACID TRANSPORTER PROTEIN HOMOLOG"/>
    <property type="match status" value="1"/>
</dbReference>
<dbReference type="RefSeq" id="WP_027931306.1">
    <property type="nucleotide sequence ID" value="NZ_CBDRCF010000002.1"/>
</dbReference>
<evidence type="ECO:0000256" key="3">
    <source>
        <dbReference type="ARBA" id="ARBA00022989"/>
    </source>
</evidence>
<protein>
    <submittedName>
        <fullName evidence="7">AAHS family benzoate transporter-like MFS transporter</fullName>
    </submittedName>
</protein>
<feature type="transmembrane region" description="Helical" evidence="5">
    <location>
        <begin position="52"/>
        <end position="74"/>
    </location>
</feature>
<keyword evidence="2 5" id="KW-0812">Transmembrane</keyword>
<dbReference type="GO" id="GO:0046943">
    <property type="term" value="F:carboxylic acid transmembrane transporter activity"/>
    <property type="evidence" value="ECO:0007669"/>
    <property type="project" value="TreeGrafter"/>
</dbReference>
<accession>A0A3N2GRB1</accession>
<dbReference type="PROSITE" id="PS00217">
    <property type="entry name" value="SUGAR_TRANSPORT_2"/>
    <property type="match status" value="1"/>
</dbReference>